<dbReference type="Pfam" id="PF13715">
    <property type="entry name" value="CarbopepD_reg_2"/>
    <property type="match status" value="1"/>
</dbReference>
<dbReference type="AlphaFoldDB" id="A0AA91A3N6"/>
<protein>
    <submittedName>
        <fullName evidence="1">TonB-dependent receptor</fullName>
    </submittedName>
</protein>
<dbReference type="Proteomes" id="UP000405805">
    <property type="component" value="Unassembled WGS sequence"/>
</dbReference>
<dbReference type="EMBL" id="VZBP01000045">
    <property type="protein sequence ID" value="MQO08719.1"/>
    <property type="molecule type" value="Genomic_DNA"/>
</dbReference>
<gene>
    <name evidence="1" type="ORF">F7D57_03050</name>
</gene>
<sequence>MDKQQDFSFLLFSSRFALCVTRFMYDLFSRKKSMRQLIVLICLICANLTYAQQVTLSGKVEDVYTGKGLQGVMVTIRPKGGNRILKFSKTQEDGSYKINLNAMPEGNNVLHFSMMGYATKVIPLSKDTTQYDVLLTEQATKLKDVVVKAPSIRQRGDTISYNVASFADANDKSLADVLKKMPGMEVSDKGEIKYNGKAINKFYIEGHDMLGGRYSIATNNIHQKDVSSVEVMTNHQPIKALEDMSFSQDPAINIKLKESAKSRLVGTLKAGGGMEQKKGEKFGKLNVWEGEMSLMRFAKKAQSLNTFKSNNIGTDVTGEGNLLFSDGGTGVMGNSYNLKDYVNVTPDQLTDISDSRVRKNQTHVFTTNNLWVLGKNTDLSSQIVYTHDRLLSSSFSNTQYFLNDSTIYDVEDEQAKQKQNRLVADFTLTSNGEKAYVANQLSVDLAWNDVMMDIAGSYPNHQQVKMPKYKVSDKLELLQRSGKRTYTFNTYNAYMVNPHSLSVDNSQQTAYQSVRSAAFFSHTNTSLGFFLKPFTVMMKVGLQVLSRTMKSHLEGVPDSLGNMRNQIGMTFFRAYASPEAEYNQGGWHIRFQMPVTFTPYYYNDKLMGAKENTSKTQVAPQLSVSYFLTARLQATLSGGIAQREVDEQNFYQGLLMRDYRNLYTGFVDYTADRSKHVSFNINYKRPLATIFANAYIRKSWSDSHLTVARNFVGDYIINSYFSNSSSSENLMAGGKVSKGLGFMHGLVSVGFDYLRFDGFLRQNDSPSAYSSDNYMLSAKWSGRPADWFNFTYELNWDKDKMVLKNLGFDSSSTNLAQNLTFNFQPLKSWFIKLHGEHYRNQIADHQHKNLTLADASTSYGFRNGMELSLTALNLFNQRTYGYTVYSGLTRTSKEYQLRGRTILMSIFFHF</sequence>
<dbReference type="SUPFAM" id="SSF49464">
    <property type="entry name" value="Carboxypeptidase regulatory domain-like"/>
    <property type="match status" value="1"/>
</dbReference>
<evidence type="ECO:0000313" key="1">
    <source>
        <dbReference type="EMBL" id="MQO08719.1"/>
    </source>
</evidence>
<name>A0AA91A3N6_9BACT</name>
<reference evidence="2" key="1">
    <citation type="submission" date="2019-09" db="EMBL/GenBank/DDBJ databases">
        <title>Distinct polysaccharide growth profiles of human intestinal Prevotella copri isolates.</title>
        <authorList>
            <person name="Fehlner-Peach H."/>
            <person name="Magnabosco C."/>
            <person name="Raghavan V."/>
            <person name="Scher J.U."/>
            <person name="Tett A."/>
            <person name="Cox L.M."/>
            <person name="Gottsegen C."/>
            <person name="Watters A."/>
            <person name="Wiltshire- Gordon J.D."/>
            <person name="Segata N."/>
            <person name="Bonneau R."/>
            <person name="Littman D.R."/>
        </authorList>
    </citation>
    <scope>NUCLEOTIDE SEQUENCE [LARGE SCALE GENOMIC DNA]</scope>
    <source>
        <strain evidence="2">iA624</strain>
    </source>
</reference>
<accession>A0AA91A3N6</accession>
<comment type="caution">
    <text evidence="1">The sequence shown here is derived from an EMBL/GenBank/DDBJ whole genome shotgun (WGS) entry which is preliminary data.</text>
</comment>
<keyword evidence="1" id="KW-0675">Receptor</keyword>
<dbReference type="SUPFAM" id="SSF56935">
    <property type="entry name" value="Porins"/>
    <property type="match status" value="1"/>
</dbReference>
<organism evidence="1 2">
    <name type="scientific">Segatella copri</name>
    <dbReference type="NCBI Taxonomy" id="165179"/>
    <lineage>
        <taxon>Bacteria</taxon>
        <taxon>Pseudomonadati</taxon>
        <taxon>Bacteroidota</taxon>
        <taxon>Bacteroidia</taxon>
        <taxon>Bacteroidales</taxon>
        <taxon>Prevotellaceae</taxon>
        <taxon>Segatella</taxon>
    </lineage>
</organism>
<proteinExistence type="predicted"/>
<dbReference type="InterPro" id="IPR008969">
    <property type="entry name" value="CarboxyPept-like_regulatory"/>
</dbReference>
<evidence type="ECO:0000313" key="2">
    <source>
        <dbReference type="Proteomes" id="UP000405805"/>
    </source>
</evidence>